<comment type="subcellular location">
    <subcellularLocation>
        <location evidence="1">Cell outer membrane</location>
        <topology evidence="1">Multi-pass membrane protein</topology>
    </subcellularLocation>
</comment>
<evidence type="ECO:0000256" key="7">
    <source>
        <dbReference type="ARBA" id="ARBA00023136"/>
    </source>
</evidence>
<dbReference type="EMBL" id="BMFS01000004">
    <property type="protein sequence ID" value="GGG97414.1"/>
    <property type="molecule type" value="Genomic_DNA"/>
</dbReference>
<keyword evidence="6 10" id="KW-0798">TonB box</keyword>
<dbReference type="Pfam" id="PF00593">
    <property type="entry name" value="TonB_dep_Rec_b-barrel"/>
    <property type="match status" value="1"/>
</dbReference>
<keyword evidence="8 14" id="KW-0675">Receptor</keyword>
<dbReference type="SUPFAM" id="SSF56935">
    <property type="entry name" value="Porins"/>
    <property type="match status" value="1"/>
</dbReference>
<dbReference type="Pfam" id="PF07715">
    <property type="entry name" value="Plug"/>
    <property type="match status" value="1"/>
</dbReference>
<dbReference type="PANTHER" id="PTHR30069">
    <property type="entry name" value="TONB-DEPENDENT OUTER MEMBRANE RECEPTOR"/>
    <property type="match status" value="1"/>
</dbReference>
<evidence type="ECO:0000313" key="15">
    <source>
        <dbReference type="Proteomes" id="UP000648722"/>
    </source>
</evidence>
<feature type="signal peptide" evidence="11">
    <location>
        <begin position="1"/>
        <end position="22"/>
    </location>
</feature>
<keyword evidence="15" id="KW-1185">Reference proteome</keyword>
<dbReference type="InterPro" id="IPR012910">
    <property type="entry name" value="Plug_dom"/>
</dbReference>
<dbReference type="InterPro" id="IPR039426">
    <property type="entry name" value="TonB-dep_rcpt-like"/>
</dbReference>
<feature type="chain" id="PRO_5046219207" evidence="11">
    <location>
        <begin position="23"/>
        <end position="668"/>
    </location>
</feature>
<dbReference type="Gene3D" id="2.40.170.20">
    <property type="entry name" value="TonB-dependent receptor, beta-barrel domain"/>
    <property type="match status" value="1"/>
</dbReference>
<feature type="domain" description="TonB-dependent receptor plug" evidence="13">
    <location>
        <begin position="41"/>
        <end position="114"/>
    </location>
</feature>
<dbReference type="Proteomes" id="UP000648722">
    <property type="component" value="Unassembled WGS sequence"/>
</dbReference>
<evidence type="ECO:0000256" key="10">
    <source>
        <dbReference type="RuleBase" id="RU003357"/>
    </source>
</evidence>
<evidence type="ECO:0000313" key="14">
    <source>
        <dbReference type="EMBL" id="GGG97414.1"/>
    </source>
</evidence>
<keyword evidence="5 11" id="KW-0732">Signal</keyword>
<accession>A0ABQ1XLW1</accession>
<reference evidence="15" key="1">
    <citation type="journal article" date="2019" name="Int. J. Syst. Evol. Microbiol.">
        <title>The Global Catalogue of Microorganisms (GCM) 10K type strain sequencing project: providing services to taxonomists for standard genome sequencing and annotation.</title>
        <authorList>
            <consortium name="The Broad Institute Genomics Platform"/>
            <consortium name="The Broad Institute Genome Sequencing Center for Infectious Disease"/>
            <person name="Wu L."/>
            <person name="Ma J."/>
        </authorList>
    </citation>
    <scope>NUCLEOTIDE SEQUENCE [LARGE SCALE GENOMIC DNA]</scope>
    <source>
        <strain evidence="15">CGMCC 1.12766</strain>
    </source>
</reference>
<dbReference type="InterPro" id="IPR036942">
    <property type="entry name" value="Beta-barrel_TonB_sf"/>
</dbReference>
<keyword evidence="4" id="KW-0812">Transmembrane</keyword>
<comment type="caution">
    <text evidence="14">The sequence shown here is derived from an EMBL/GenBank/DDBJ whole genome shotgun (WGS) entry which is preliminary data.</text>
</comment>
<gene>
    <name evidence="14" type="ORF">GCM10007420_11370</name>
</gene>
<evidence type="ECO:0000256" key="2">
    <source>
        <dbReference type="ARBA" id="ARBA00022448"/>
    </source>
</evidence>
<evidence type="ECO:0000256" key="8">
    <source>
        <dbReference type="ARBA" id="ARBA00023170"/>
    </source>
</evidence>
<keyword evidence="9" id="KW-0998">Cell outer membrane</keyword>
<dbReference type="RefSeq" id="WP_188451597.1">
    <property type="nucleotide sequence ID" value="NZ_BMFS01000004.1"/>
</dbReference>
<evidence type="ECO:0000256" key="11">
    <source>
        <dbReference type="SAM" id="SignalP"/>
    </source>
</evidence>
<proteinExistence type="inferred from homology"/>
<evidence type="ECO:0000256" key="9">
    <source>
        <dbReference type="ARBA" id="ARBA00023237"/>
    </source>
</evidence>
<keyword evidence="7 10" id="KW-0472">Membrane</keyword>
<evidence type="ECO:0000256" key="5">
    <source>
        <dbReference type="ARBA" id="ARBA00022729"/>
    </source>
</evidence>
<keyword evidence="2" id="KW-0813">Transport</keyword>
<sequence length="668" mass="73991">MKHLICSAAIALATFAPAAVFAQEPANGGAENILVYEPAFFAASSPANALDMVSRIPGFSVSDGASVRGFAGAGGNVLINGSRPASKDDTGSSVLSRTPASRVERIELIRGGAPGIDMQGQSVVVNVILRSEQSRQHTVMAQLHAFEGGPTSPTGRYEFSSSNNGTQWGFQIARTLAMSDSTGWGTSIRRDASGAIISEERLRNSFDGGGWSTRGNWSGPVGEGRVEITGGYNWFEYNDELSFSVPGSPERLFSFDDDASRADLGVRYERALSDTLNLESRLIQNYRWGGFTNGASGPGLDQQFEAERDSGETIARGVLRWQRSETLTWEGGGELAYNFMDTSQSFTSNGVPVALPLASTLVEEIRGEVFGQASWRRSDTLRLEAGLRLEHSTIRQSGDASSERSFFYPKPRLALTWDPQENRQVRLRFERELGQLNFGDFAASTSLSNDQVRGGNLDLRPQQRWIAEAVFEQRFNGEGVATLTLRHDAISDVIDVIPLDGGLTAIGNIGDGSLTRVAGNVRLPLRDLGLERGRVTVNVQYDHTRVTDPTTGESRQISRVRPLTGSINFENDVPDWNLRWGVNYTPYFRETTFNPDQKRWFELRNYITLFAEYTFDNGLAAYAAVTLWDDFRIDRDVYSDRVTQALAFREEQRIDPRDFLQLRLRRTF</sequence>
<dbReference type="PANTHER" id="PTHR30069:SF29">
    <property type="entry name" value="HEMOGLOBIN AND HEMOGLOBIN-HAPTOGLOBIN-BINDING PROTEIN 1-RELATED"/>
    <property type="match status" value="1"/>
</dbReference>
<keyword evidence="3" id="KW-1134">Transmembrane beta strand</keyword>
<feature type="domain" description="TonB-dependent receptor-like beta-barrel" evidence="12">
    <location>
        <begin position="204"/>
        <end position="625"/>
    </location>
</feature>
<evidence type="ECO:0000259" key="13">
    <source>
        <dbReference type="Pfam" id="PF07715"/>
    </source>
</evidence>
<dbReference type="InterPro" id="IPR000531">
    <property type="entry name" value="Beta-barrel_TonB"/>
</dbReference>
<evidence type="ECO:0000256" key="3">
    <source>
        <dbReference type="ARBA" id="ARBA00022452"/>
    </source>
</evidence>
<dbReference type="InterPro" id="IPR037066">
    <property type="entry name" value="Plug_dom_sf"/>
</dbReference>
<evidence type="ECO:0000256" key="6">
    <source>
        <dbReference type="ARBA" id="ARBA00023077"/>
    </source>
</evidence>
<evidence type="ECO:0000256" key="4">
    <source>
        <dbReference type="ARBA" id="ARBA00022692"/>
    </source>
</evidence>
<dbReference type="Gene3D" id="2.170.130.10">
    <property type="entry name" value="TonB-dependent receptor, plug domain"/>
    <property type="match status" value="1"/>
</dbReference>
<name>A0ABQ1XLW1_9PROT</name>
<evidence type="ECO:0000259" key="12">
    <source>
        <dbReference type="Pfam" id="PF00593"/>
    </source>
</evidence>
<evidence type="ECO:0000256" key="1">
    <source>
        <dbReference type="ARBA" id="ARBA00004571"/>
    </source>
</evidence>
<comment type="similarity">
    <text evidence="10">Belongs to the TonB-dependent receptor family.</text>
</comment>
<protein>
    <submittedName>
        <fullName evidence="14">TonB-dependent receptor</fullName>
    </submittedName>
</protein>
<organism evidence="14 15">
    <name type="scientific">Glycocaulis albus</name>
    <dbReference type="NCBI Taxonomy" id="1382801"/>
    <lineage>
        <taxon>Bacteria</taxon>
        <taxon>Pseudomonadati</taxon>
        <taxon>Pseudomonadota</taxon>
        <taxon>Alphaproteobacteria</taxon>
        <taxon>Maricaulales</taxon>
        <taxon>Maricaulaceae</taxon>
        <taxon>Glycocaulis</taxon>
    </lineage>
</organism>